<dbReference type="STRING" id="1297742.A176_001580"/>
<reference evidence="2 3" key="1">
    <citation type="journal article" date="2016" name="PLoS ONE">
        <title>Complete Genome Sequence and Comparative Genomics of a Novel Myxobacterium Myxococcus hansupus.</title>
        <authorList>
            <person name="Sharma G."/>
            <person name="Narwani T."/>
            <person name="Subramanian S."/>
        </authorList>
    </citation>
    <scope>NUCLEOTIDE SEQUENCE [LARGE SCALE GENOMIC DNA]</scope>
    <source>
        <strain evidence="3">mixupus</strain>
    </source>
</reference>
<feature type="region of interest" description="Disordered" evidence="1">
    <location>
        <begin position="10"/>
        <end position="76"/>
    </location>
</feature>
<feature type="compositionally biased region" description="Low complexity" evidence="1">
    <location>
        <begin position="43"/>
        <end position="62"/>
    </location>
</feature>
<keyword evidence="3" id="KW-1185">Reference proteome</keyword>
<name>A0A0H4WSY8_9BACT</name>
<organism evidence="2 3">
    <name type="scientific">Pseudomyxococcus hansupus</name>
    <dbReference type="NCBI Taxonomy" id="1297742"/>
    <lineage>
        <taxon>Bacteria</taxon>
        <taxon>Pseudomonadati</taxon>
        <taxon>Myxococcota</taxon>
        <taxon>Myxococcia</taxon>
        <taxon>Myxococcales</taxon>
        <taxon>Cystobacterineae</taxon>
        <taxon>Myxococcaceae</taxon>
        <taxon>Pseudomyxococcus</taxon>
    </lineage>
</organism>
<proteinExistence type="predicted"/>
<evidence type="ECO:0000313" key="3">
    <source>
        <dbReference type="Proteomes" id="UP000009026"/>
    </source>
</evidence>
<protein>
    <submittedName>
        <fullName evidence="2">Putative lipoprotein</fullName>
    </submittedName>
</protein>
<sequence length="191" mass="19766">MLCGLLVGCASRQDTGPAPMEAPSASAGDAQVSGEAPSSDAQAPVEAPPAEAKPVESASEEAPPTKDDTSPGALLPLVVTKSPEQKDSIGIYSMRVEGPVLTLGVSHGGGCAEHTYSLEWDGMLQQGVDGTPVANLVLVHDAHGDRCKAMLRARPRFDLSSVSKRFGAQFGKASGAVNLVIQDQAPVRYVF</sequence>
<accession>A0A0H4WSY8</accession>
<keyword evidence="2" id="KW-0449">Lipoprotein</keyword>
<dbReference type="AlphaFoldDB" id="A0A0H4WSY8"/>
<dbReference type="eggNOG" id="COG1999">
    <property type="taxonomic scope" value="Bacteria"/>
</dbReference>
<gene>
    <name evidence="2" type="ORF">A176_001580</name>
</gene>
<evidence type="ECO:0000256" key="1">
    <source>
        <dbReference type="SAM" id="MobiDB-lite"/>
    </source>
</evidence>
<evidence type="ECO:0000313" key="2">
    <source>
        <dbReference type="EMBL" id="AKQ64668.1"/>
    </source>
</evidence>
<dbReference type="Proteomes" id="UP000009026">
    <property type="component" value="Chromosome"/>
</dbReference>
<dbReference type="KEGG" id="mym:A176_001580"/>
<dbReference type="EMBL" id="CP012109">
    <property type="protein sequence ID" value="AKQ64668.1"/>
    <property type="molecule type" value="Genomic_DNA"/>
</dbReference>
<dbReference type="PATRIC" id="fig|1297742.4.peg.1595"/>